<gene>
    <name evidence="2" type="ORF">GCM10009801_71460</name>
</gene>
<sequence length="197" mass="21048">MKTGEHTAVHQYLSAVEREASALPAERRQELLADLAEHIEVTLAERGDQGDAAIREVLRELGDPRTIAATALGEAGVTAPPSAPAPPTLAQRANIEPWIAPLVLALATPVGLVFDMGLLASVLRIGGIVLLWLTPRFTKVQKAVTTALTAAVILVLNLIMVFADPGGLMPWRVVHGVQTVVPLALSVWLWTASRRRA</sequence>
<feature type="transmembrane region" description="Helical" evidence="1">
    <location>
        <begin position="169"/>
        <end position="191"/>
    </location>
</feature>
<evidence type="ECO:0000313" key="2">
    <source>
        <dbReference type="EMBL" id="GAA2099633.1"/>
    </source>
</evidence>
<dbReference type="EMBL" id="BAAAPE010000022">
    <property type="protein sequence ID" value="GAA2099633.1"/>
    <property type="molecule type" value="Genomic_DNA"/>
</dbReference>
<keyword evidence="1" id="KW-0812">Transmembrane</keyword>
<feature type="transmembrane region" description="Helical" evidence="1">
    <location>
        <begin position="98"/>
        <end position="131"/>
    </location>
</feature>
<dbReference type="Pfam" id="PF22564">
    <property type="entry name" value="HAAS"/>
    <property type="match status" value="1"/>
</dbReference>
<keyword evidence="1" id="KW-0472">Membrane</keyword>
<evidence type="ECO:0000313" key="3">
    <source>
        <dbReference type="Proteomes" id="UP001500016"/>
    </source>
</evidence>
<proteinExistence type="predicted"/>
<reference evidence="2 3" key="1">
    <citation type="journal article" date="2019" name="Int. J. Syst. Evol. Microbiol.">
        <title>The Global Catalogue of Microorganisms (GCM) 10K type strain sequencing project: providing services to taxonomists for standard genome sequencing and annotation.</title>
        <authorList>
            <consortium name="The Broad Institute Genomics Platform"/>
            <consortium name="The Broad Institute Genome Sequencing Center for Infectious Disease"/>
            <person name="Wu L."/>
            <person name="Ma J."/>
        </authorList>
    </citation>
    <scope>NUCLEOTIDE SEQUENCE [LARGE SCALE GENOMIC DNA]</scope>
    <source>
        <strain evidence="2 3">JCM 15478</strain>
    </source>
</reference>
<name>A0ABN2WV60_9ACTN</name>
<evidence type="ECO:0000256" key="1">
    <source>
        <dbReference type="SAM" id="Phobius"/>
    </source>
</evidence>
<feature type="transmembrane region" description="Helical" evidence="1">
    <location>
        <begin position="143"/>
        <end position="163"/>
    </location>
</feature>
<keyword evidence="1" id="KW-1133">Transmembrane helix</keyword>
<keyword evidence="3" id="KW-1185">Reference proteome</keyword>
<protein>
    <recommendedName>
        <fullName evidence="4">DUF1700 domain-containing protein</fullName>
    </recommendedName>
</protein>
<evidence type="ECO:0008006" key="4">
    <source>
        <dbReference type="Google" id="ProtNLM"/>
    </source>
</evidence>
<dbReference type="Proteomes" id="UP001500016">
    <property type="component" value="Unassembled WGS sequence"/>
</dbReference>
<accession>A0ABN2WV60</accession>
<organism evidence="2 3">
    <name type="scientific">Streptomyces albiaxialis</name>
    <dbReference type="NCBI Taxonomy" id="329523"/>
    <lineage>
        <taxon>Bacteria</taxon>
        <taxon>Bacillati</taxon>
        <taxon>Actinomycetota</taxon>
        <taxon>Actinomycetes</taxon>
        <taxon>Kitasatosporales</taxon>
        <taxon>Streptomycetaceae</taxon>
        <taxon>Streptomyces</taxon>
    </lineage>
</organism>
<comment type="caution">
    <text evidence="2">The sequence shown here is derived from an EMBL/GenBank/DDBJ whole genome shotgun (WGS) entry which is preliminary data.</text>
</comment>
<dbReference type="RefSeq" id="WP_344534268.1">
    <property type="nucleotide sequence ID" value="NZ_BAAAPE010000022.1"/>
</dbReference>